<accession>A0A918ACU5</accession>
<sequence>MAHVDPLREDDPGRVAAYRLLGRLGSGGQGTVFLGETPDGRRVAVKVLHDSAGFDDRLAKEIAAAGQVAPFCIAQVLDASPGRPAYIVTEYVEGPSLQQAGRHAGADLQRLAVATATALAAVHEAGVVHRDFKPANVLLGPGGPRVIDFGIARAAGAAATVSTGIVGTPAYMAPEQLAGQPVGPPADVFAWASVIVWAATGGPPFGQDTLPAVINRVLHNEPQLGDLAQPLRSLVYDCLAKDPRARPTMRDVLLRLLGGRQTHDGPHAATGGGGPMGGGGPNGPYPPQGPMGAGGPHGPYPPHGAVGVARGRKGGVAAVAAGVAVAAVIGGVAWVVPWPGLSGQGPLAAPSTGPPTATGSPAESSPQPTASARRKKSPTAAPRRTATGRPTRPSATSKPTPARTAKPSASSQRSPSATPQRTRKPVSARVSILDIKLSGGPGQAGAGGCLMPPVHFQTSVESSRQGVWISYAWQVDGRTVESGRSWVPEDDYTAFVTAQQYMLKTGGHTVSLRITSPSSASKSVSIDVCSVDY</sequence>
<dbReference type="InterPro" id="IPR008271">
    <property type="entry name" value="Ser/Thr_kinase_AS"/>
</dbReference>
<dbReference type="Pfam" id="PF00069">
    <property type="entry name" value="Pkinase"/>
    <property type="match status" value="1"/>
</dbReference>
<reference evidence="7" key="2">
    <citation type="submission" date="2020-09" db="EMBL/GenBank/DDBJ databases">
        <authorList>
            <person name="Sun Q."/>
            <person name="Zhou Y."/>
        </authorList>
    </citation>
    <scope>NUCLEOTIDE SEQUENCE</scope>
    <source>
        <strain evidence="7">CGMCC 4.7430</strain>
    </source>
</reference>
<evidence type="ECO:0000256" key="3">
    <source>
        <dbReference type="ARBA" id="ARBA00022777"/>
    </source>
</evidence>
<proteinExistence type="predicted"/>
<feature type="compositionally biased region" description="Gly residues" evidence="5">
    <location>
        <begin position="270"/>
        <end position="282"/>
    </location>
</feature>
<dbReference type="Proteomes" id="UP000660745">
    <property type="component" value="Unassembled WGS sequence"/>
</dbReference>
<feature type="domain" description="Protein kinase" evidence="6">
    <location>
        <begin position="18"/>
        <end position="270"/>
    </location>
</feature>
<feature type="compositionally biased region" description="Low complexity" evidence="5">
    <location>
        <begin position="378"/>
        <end position="396"/>
    </location>
</feature>
<feature type="compositionally biased region" description="Low complexity" evidence="5">
    <location>
        <begin position="348"/>
        <end position="362"/>
    </location>
</feature>
<feature type="region of interest" description="Disordered" evidence="5">
    <location>
        <begin position="260"/>
        <end position="306"/>
    </location>
</feature>
<dbReference type="Gene3D" id="3.30.200.20">
    <property type="entry name" value="Phosphorylase Kinase, domain 1"/>
    <property type="match status" value="1"/>
</dbReference>
<dbReference type="InterPro" id="IPR011009">
    <property type="entry name" value="Kinase-like_dom_sf"/>
</dbReference>
<dbReference type="InterPro" id="IPR000719">
    <property type="entry name" value="Prot_kinase_dom"/>
</dbReference>
<evidence type="ECO:0000256" key="1">
    <source>
        <dbReference type="ARBA" id="ARBA00022679"/>
    </source>
</evidence>
<dbReference type="PANTHER" id="PTHR43289">
    <property type="entry name" value="MITOGEN-ACTIVATED PROTEIN KINASE KINASE KINASE 20-RELATED"/>
    <property type="match status" value="1"/>
</dbReference>
<protein>
    <recommendedName>
        <fullName evidence="6">Protein kinase domain-containing protein</fullName>
    </recommendedName>
</protein>
<feature type="region of interest" description="Disordered" evidence="5">
    <location>
        <begin position="346"/>
        <end position="428"/>
    </location>
</feature>
<reference evidence="7" key="1">
    <citation type="journal article" date="2014" name="Int. J. Syst. Evol. Microbiol.">
        <title>Complete genome sequence of Corynebacterium casei LMG S-19264T (=DSM 44701T), isolated from a smear-ripened cheese.</title>
        <authorList>
            <consortium name="US DOE Joint Genome Institute (JGI-PGF)"/>
            <person name="Walter F."/>
            <person name="Albersmeier A."/>
            <person name="Kalinowski J."/>
            <person name="Ruckert C."/>
        </authorList>
    </citation>
    <scope>NUCLEOTIDE SEQUENCE</scope>
    <source>
        <strain evidence="7">CGMCC 4.7430</strain>
    </source>
</reference>
<dbReference type="Gene3D" id="1.10.510.10">
    <property type="entry name" value="Transferase(Phosphotransferase) domain 1"/>
    <property type="match status" value="1"/>
</dbReference>
<dbReference type="PROSITE" id="PS50011">
    <property type="entry name" value="PROTEIN_KINASE_DOM"/>
    <property type="match status" value="1"/>
</dbReference>
<dbReference type="PROSITE" id="PS00108">
    <property type="entry name" value="PROTEIN_KINASE_ST"/>
    <property type="match status" value="1"/>
</dbReference>
<evidence type="ECO:0000256" key="4">
    <source>
        <dbReference type="ARBA" id="ARBA00022840"/>
    </source>
</evidence>
<keyword evidence="4" id="KW-0067">ATP-binding</keyword>
<gene>
    <name evidence="7" type="ORF">GCM10012278_78110</name>
</gene>
<dbReference type="EMBL" id="BMNK01000020">
    <property type="protein sequence ID" value="GGP16035.1"/>
    <property type="molecule type" value="Genomic_DNA"/>
</dbReference>
<name>A0A918ACU5_9ACTN</name>
<comment type="caution">
    <text evidence="7">The sequence shown here is derived from an EMBL/GenBank/DDBJ whole genome shotgun (WGS) entry which is preliminary data.</text>
</comment>
<evidence type="ECO:0000259" key="6">
    <source>
        <dbReference type="PROSITE" id="PS50011"/>
    </source>
</evidence>
<feature type="compositionally biased region" description="Polar residues" evidence="5">
    <location>
        <begin position="407"/>
        <end position="420"/>
    </location>
</feature>
<evidence type="ECO:0000256" key="2">
    <source>
        <dbReference type="ARBA" id="ARBA00022741"/>
    </source>
</evidence>
<keyword evidence="8" id="KW-1185">Reference proteome</keyword>
<evidence type="ECO:0000313" key="7">
    <source>
        <dbReference type="EMBL" id="GGP16035.1"/>
    </source>
</evidence>
<dbReference type="CDD" id="cd14014">
    <property type="entry name" value="STKc_PknB_like"/>
    <property type="match status" value="1"/>
</dbReference>
<dbReference type="GO" id="GO:0005524">
    <property type="term" value="F:ATP binding"/>
    <property type="evidence" value="ECO:0007669"/>
    <property type="project" value="UniProtKB-KW"/>
</dbReference>
<dbReference type="RefSeq" id="WP_189143806.1">
    <property type="nucleotide sequence ID" value="NZ_BMNK01000020.1"/>
</dbReference>
<dbReference type="SUPFAM" id="SSF56112">
    <property type="entry name" value="Protein kinase-like (PK-like)"/>
    <property type="match status" value="1"/>
</dbReference>
<keyword evidence="3" id="KW-0418">Kinase</keyword>
<evidence type="ECO:0000313" key="8">
    <source>
        <dbReference type="Proteomes" id="UP000660745"/>
    </source>
</evidence>
<dbReference type="PANTHER" id="PTHR43289:SF34">
    <property type="entry name" value="SERINE_THREONINE-PROTEIN KINASE YBDM-RELATED"/>
    <property type="match status" value="1"/>
</dbReference>
<dbReference type="GO" id="GO:0004674">
    <property type="term" value="F:protein serine/threonine kinase activity"/>
    <property type="evidence" value="ECO:0007669"/>
    <property type="project" value="TreeGrafter"/>
</dbReference>
<keyword evidence="2" id="KW-0547">Nucleotide-binding</keyword>
<dbReference type="AlphaFoldDB" id="A0A918ACU5"/>
<organism evidence="7 8">
    <name type="scientific">Nonomuraea glycinis</name>
    <dbReference type="NCBI Taxonomy" id="2047744"/>
    <lineage>
        <taxon>Bacteria</taxon>
        <taxon>Bacillati</taxon>
        <taxon>Actinomycetota</taxon>
        <taxon>Actinomycetes</taxon>
        <taxon>Streptosporangiales</taxon>
        <taxon>Streptosporangiaceae</taxon>
        <taxon>Nonomuraea</taxon>
    </lineage>
</organism>
<evidence type="ECO:0000256" key="5">
    <source>
        <dbReference type="SAM" id="MobiDB-lite"/>
    </source>
</evidence>
<keyword evidence="1" id="KW-0808">Transferase</keyword>